<comment type="catalytic activity">
    <reaction evidence="38">
        <text>a fatty acyl-[ACP] + malonyl-[ACP] + H(+) = a 3-oxoacyl-[ACP] + holo-[ACP] + CO2</text>
        <dbReference type="Rhea" id="RHEA:22836"/>
        <dbReference type="Rhea" id="RHEA-COMP:9623"/>
        <dbReference type="Rhea" id="RHEA-COMP:9685"/>
        <dbReference type="Rhea" id="RHEA-COMP:9916"/>
        <dbReference type="Rhea" id="RHEA-COMP:14125"/>
        <dbReference type="ChEBI" id="CHEBI:15378"/>
        <dbReference type="ChEBI" id="CHEBI:16526"/>
        <dbReference type="ChEBI" id="CHEBI:64479"/>
        <dbReference type="ChEBI" id="CHEBI:78449"/>
        <dbReference type="ChEBI" id="CHEBI:78776"/>
        <dbReference type="ChEBI" id="CHEBI:138651"/>
        <dbReference type="EC" id="2.3.1.41"/>
    </reaction>
    <physiologicalReaction direction="left-to-right" evidence="38">
        <dbReference type="Rhea" id="RHEA:22837"/>
    </physiologicalReaction>
</comment>
<dbReference type="GO" id="GO:0006633">
    <property type="term" value="P:fatty acid biosynthetic process"/>
    <property type="evidence" value="ECO:0007669"/>
    <property type="project" value="InterPro"/>
</dbReference>
<reference evidence="57 58" key="1">
    <citation type="submission" date="2016-10" db="EMBL/GenBank/DDBJ databases">
        <authorList>
            <person name="de Groot N.N."/>
        </authorList>
    </citation>
    <scope>NUCLEOTIDE SEQUENCE [LARGE SCALE GENOMIC DNA]</scope>
    <source>
        <strain evidence="57 58">DSM 44993</strain>
    </source>
</reference>
<dbReference type="InterPro" id="IPR001227">
    <property type="entry name" value="Ac_transferase_dom_sf"/>
</dbReference>
<comment type="catalytic activity">
    <reaction evidence="41">
        <text>holo-[ACP] + acetyl-CoA = acetyl-[ACP] + CoA</text>
        <dbReference type="Rhea" id="RHEA:41788"/>
        <dbReference type="Rhea" id="RHEA-COMP:9621"/>
        <dbReference type="Rhea" id="RHEA-COMP:9685"/>
        <dbReference type="ChEBI" id="CHEBI:57287"/>
        <dbReference type="ChEBI" id="CHEBI:57288"/>
        <dbReference type="ChEBI" id="CHEBI:64479"/>
        <dbReference type="ChEBI" id="CHEBI:78446"/>
        <dbReference type="EC" id="2.3.1.38"/>
    </reaction>
    <physiologicalReaction direction="left-to-right" evidence="41">
        <dbReference type="Rhea" id="RHEA:41789"/>
    </physiologicalReaction>
</comment>
<evidence type="ECO:0000256" key="17">
    <source>
        <dbReference type="ARBA" id="ARBA00023394"/>
    </source>
</evidence>
<keyword evidence="4" id="KW-0596">Phosphopantetheine</keyword>
<dbReference type="InterPro" id="IPR020843">
    <property type="entry name" value="ER"/>
</dbReference>
<evidence type="ECO:0000256" key="38">
    <source>
        <dbReference type="ARBA" id="ARBA00048506"/>
    </source>
</evidence>
<comment type="catalytic activity">
    <reaction evidence="45">
        <text>decanoyl-[ACP] + malonyl-[ACP] + H(+) = 3-oxododecanoyl-[ACP] + holo-[ACP] + CO2</text>
        <dbReference type="Rhea" id="RHEA:41868"/>
        <dbReference type="Rhea" id="RHEA-COMP:9623"/>
        <dbReference type="Rhea" id="RHEA-COMP:9640"/>
        <dbReference type="Rhea" id="RHEA-COMP:9641"/>
        <dbReference type="Rhea" id="RHEA-COMP:9685"/>
        <dbReference type="ChEBI" id="CHEBI:15378"/>
        <dbReference type="ChEBI" id="CHEBI:16526"/>
        <dbReference type="ChEBI" id="CHEBI:64479"/>
        <dbReference type="ChEBI" id="CHEBI:78449"/>
        <dbReference type="ChEBI" id="CHEBI:78468"/>
        <dbReference type="ChEBI" id="CHEBI:78469"/>
    </reaction>
    <physiologicalReaction direction="left-to-right" evidence="45">
        <dbReference type="Rhea" id="RHEA:41869"/>
    </physiologicalReaction>
</comment>
<comment type="catalytic activity">
    <reaction evidence="14">
        <text>(3R)-hydroxydodecanoyl-[ACP] = (2E)-dodecenoyl-[ACP] + H2O</text>
        <dbReference type="Rhea" id="RHEA:41876"/>
        <dbReference type="Rhea" id="RHEA-COMP:9642"/>
        <dbReference type="Rhea" id="RHEA-COMP:9643"/>
        <dbReference type="ChEBI" id="CHEBI:15377"/>
        <dbReference type="ChEBI" id="CHEBI:78470"/>
        <dbReference type="ChEBI" id="CHEBI:78472"/>
    </reaction>
    <physiologicalReaction direction="left-to-right" evidence="14">
        <dbReference type="Rhea" id="RHEA:41877"/>
    </physiologicalReaction>
</comment>
<evidence type="ECO:0000256" key="8">
    <source>
        <dbReference type="ARBA" id="ARBA00022898"/>
    </source>
</evidence>
<evidence type="ECO:0000256" key="18">
    <source>
        <dbReference type="ARBA" id="ARBA00023398"/>
    </source>
</evidence>
<dbReference type="Gene3D" id="3.10.129.110">
    <property type="entry name" value="Polyketide synthase dehydratase"/>
    <property type="match status" value="1"/>
</dbReference>
<evidence type="ECO:0000256" key="2">
    <source>
        <dbReference type="ARBA" id="ARBA00004792"/>
    </source>
</evidence>
<dbReference type="Pfam" id="PF02801">
    <property type="entry name" value="Ketoacyl-synt_C"/>
    <property type="match status" value="1"/>
</dbReference>
<dbReference type="InterPro" id="IPR014043">
    <property type="entry name" value="Acyl_transferase_dom"/>
</dbReference>
<evidence type="ECO:0000256" key="14">
    <source>
        <dbReference type="ARBA" id="ARBA00023351"/>
    </source>
</evidence>
<dbReference type="Pfam" id="PF14765">
    <property type="entry name" value="PS-DH"/>
    <property type="match status" value="1"/>
</dbReference>
<dbReference type="CDD" id="cd00833">
    <property type="entry name" value="PKS"/>
    <property type="match status" value="1"/>
</dbReference>
<evidence type="ECO:0000313" key="58">
    <source>
        <dbReference type="Proteomes" id="UP000198582"/>
    </source>
</evidence>
<dbReference type="Pfam" id="PF00975">
    <property type="entry name" value="Thioesterase"/>
    <property type="match status" value="1"/>
</dbReference>
<comment type="catalytic activity">
    <reaction evidence="16">
        <text>(3R)-hydroxydecanoyl-[ACP] = (2E)-decenoyl-[ACP] + H2O</text>
        <dbReference type="Rhea" id="RHEA:41860"/>
        <dbReference type="Rhea" id="RHEA-COMP:9638"/>
        <dbReference type="Rhea" id="RHEA-COMP:9639"/>
        <dbReference type="ChEBI" id="CHEBI:15377"/>
        <dbReference type="ChEBI" id="CHEBI:78466"/>
        <dbReference type="ChEBI" id="CHEBI:78467"/>
    </reaction>
    <physiologicalReaction direction="left-to-right" evidence="16">
        <dbReference type="Rhea" id="RHEA:41861"/>
    </physiologicalReaction>
</comment>
<dbReference type="GO" id="GO:0031177">
    <property type="term" value="F:phosphopantetheine binding"/>
    <property type="evidence" value="ECO:0007669"/>
    <property type="project" value="InterPro"/>
</dbReference>
<dbReference type="InterPro" id="IPR036736">
    <property type="entry name" value="ACP-like_sf"/>
</dbReference>
<evidence type="ECO:0000256" key="11">
    <source>
        <dbReference type="ARBA" id="ARBA00023268"/>
    </source>
</evidence>
<dbReference type="InterPro" id="IPR036291">
    <property type="entry name" value="NAD(P)-bd_dom_sf"/>
</dbReference>
<dbReference type="InterPro" id="IPR049551">
    <property type="entry name" value="PKS_DH_C"/>
</dbReference>
<comment type="catalytic activity">
    <reaction evidence="42">
        <text>hexadecanoyl-[ACP] + H2O = hexadecanoate + holo-[ACP] + H(+)</text>
        <dbReference type="Rhea" id="RHEA:41932"/>
        <dbReference type="Rhea" id="RHEA-COMP:9652"/>
        <dbReference type="Rhea" id="RHEA-COMP:9685"/>
        <dbReference type="ChEBI" id="CHEBI:7896"/>
        <dbReference type="ChEBI" id="CHEBI:15377"/>
        <dbReference type="ChEBI" id="CHEBI:15378"/>
        <dbReference type="ChEBI" id="CHEBI:64479"/>
        <dbReference type="ChEBI" id="CHEBI:78483"/>
        <dbReference type="EC" id="3.1.2.14"/>
    </reaction>
    <physiologicalReaction direction="left-to-right" evidence="42">
        <dbReference type="Rhea" id="RHEA:41933"/>
    </physiologicalReaction>
</comment>
<dbReference type="InterPro" id="IPR055123">
    <property type="entry name" value="SpnB-like_Rossmann"/>
</dbReference>
<comment type="catalytic activity">
    <reaction evidence="39">
        <text>3-oxohexanoyl-[ACP] + NADPH + H(+) = (3R)-hydroxyhexanoyl-[ACP] + NADP(+)</text>
        <dbReference type="Rhea" id="RHEA:41824"/>
        <dbReference type="Rhea" id="RHEA-COMP:9629"/>
        <dbReference type="Rhea" id="RHEA-COMP:9630"/>
        <dbReference type="ChEBI" id="CHEBI:15378"/>
        <dbReference type="ChEBI" id="CHEBI:57783"/>
        <dbReference type="ChEBI" id="CHEBI:58349"/>
        <dbReference type="ChEBI" id="CHEBI:78456"/>
        <dbReference type="ChEBI" id="CHEBI:78457"/>
    </reaction>
    <physiologicalReaction direction="left-to-right" evidence="39">
        <dbReference type="Rhea" id="RHEA:41825"/>
    </physiologicalReaction>
</comment>
<feature type="region of interest" description="N-terminal hotdog fold" evidence="53">
    <location>
        <begin position="918"/>
        <end position="1043"/>
    </location>
</feature>
<dbReference type="PROSITE" id="PS52004">
    <property type="entry name" value="KS3_2"/>
    <property type="match status" value="1"/>
</dbReference>
<dbReference type="FunFam" id="3.40.50.720:FF:000209">
    <property type="entry name" value="Polyketide synthase Pks12"/>
    <property type="match status" value="1"/>
</dbReference>
<dbReference type="Gene3D" id="1.10.1200.10">
    <property type="entry name" value="ACP-like"/>
    <property type="match status" value="1"/>
</dbReference>
<comment type="cofactor">
    <cofactor evidence="1">
        <name>pantetheine 4'-phosphate</name>
        <dbReference type="ChEBI" id="CHEBI:47942"/>
    </cofactor>
</comment>
<evidence type="ECO:0000256" key="23">
    <source>
        <dbReference type="ARBA" id="ARBA00047300"/>
    </source>
</evidence>
<evidence type="ECO:0000259" key="54">
    <source>
        <dbReference type="PROSITE" id="PS50075"/>
    </source>
</evidence>
<dbReference type="PROSITE" id="PS50075">
    <property type="entry name" value="CARRIER"/>
    <property type="match status" value="1"/>
</dbReference>
<dbReference type="Gene3D" id="3.40.50.1820">
    <property type="entry name" value="alpha/beta hydrolase"/>
    <property type="match status" value="1"/>
</dbReference>
<evidence type="ECO:0000256" key="43">
    <source>
        <dbReference type="ARBA" id="ARBA00048935"/>
    </source>
</evidence>
<evidence type="ECO:0000256" key="52">
    <source>
        <dbReference type="ARBA" id="ARBA00049533"/>
    </source>
</evidence>
<evidence type="ECO:0000256" key="4">
    <source>
        <dbReference type="ARBA" id="ARBA00022450"/>
    </source>
</evidence>
<dbReference type="Gene3D" id="3.90.180.10">
    <property type="entry name" value="Medium-chain alcohol dehydrogenases, catalytic domain"/>
    <property type="match status" value="1"/>
</dbReference>
<evidence type="ECO:0000256" key="46">
    <source>
        <dbReference type="ARBA" id="ARBA00049171"/>
    </source>
</evidence>
<sequence length="2359" mass="244712">MPDDQKLVEYLKWVTADLHQTRQRLEEAESGRQEAVAIVGMACRFPGGVGSPEDLWELVSSSSDAIAGFPVDRGWDLGVLAGDGRGRSATTEGGFLDDITGFDAGFFGISPREALAMDPQQRLLLETSWEAVERAGIDPSSVRGSRTGVFVGTNGQDYANLVLASGEDVEGHAGTGLAASVVSGRISYTFGFEGPAVTIDTACSSSLVALHLAAQALRAGECTLALAGGVTVMSTSLGFAGFTRQGGLAPDGRCKAFSDDADGTGWSEGIGMLLVEKLSDAERHGHPILAVVRGSAVNQDGASNGLTAPNGPSQQRVIRQALAGAGLSTSDVDAVEAHGTGTVLGDPIEAQAVLATYGQDREIPLWLGGIKSNLGHTQAAAGVAGVIKMAMAMRHGILPETLHVSEPSTHVDWSAGAVSLLTERTEWPAAGRPRRAGVSSFGISGTNAHVILEQAPEPKAEPGEPVAAGVIPWVVSGKSVPALRAQAGRLLSAVDGLPVADVGLSLVESRSAFDRRAVVLGESRDELTAGLAGLAGEEPAAVTGLADVDGRTVFVFPGQGSQWAGMGARLAEQSPEFADALAECAAALAPHVDWSLLDVLRGAEGAPSLERVDVVQPASWAVMVALAALWRHHGVLPDAVVGHSQGEIAAAVVSGALSISDGARVVALRSKAISRALTGRGGMMSVALPLAGVEARLGGRAISVAAVNGPKSVVVSGEPAALDALLAELKADEVRARRIAVDYASHSVQVEELEDELRGELAGLAPRESDIPFFSTVTGDWLDTTGLDAGYWYRNLRQTVGFEPAVRALLDQGHRAFVEVSPHPVLTGSVHETIDEVGGPAVVAGTLRRDDGDLRRFLTSLAEVFVRGVDVGWSAFFAGTGARRADLPTYAFQHERYWPRSAPPRADASGLGLLSAEHPLLGAAVSLAGSDGLLLTGRLSLATHPWLADHSVGGVVLFPGTGFLELAIRAGDQAGCDRVDELTLSVPLMLPAEEAVAVQVRVGAPDDDDCRDLQIFARPADAPPEAEWTCHATGVLASGERQAGFDVSAWPPADAQPIDLEGFYDRLTFGPVFQGLRAAWRDESAVYAEVGLPSPVDDADLFGMHPALLDAALHAVSFVDPDGGGKSLLPFAWSGVSLHAGGASTLRVRLTGVGTDAVSLAAVDVEGAPVLSADSLVLRSASAGLAAGARGEQESLFRLDWIDVPVTAPPPTRWTILGGDAFGFAPAASLAGHTIAGFADSPADGPVPDVFLLSATGDGDGDGDGDGPAAVHALTARVLGQVQGFLAEDRFAGARLIVVTRGAVAGGGEDVTDLAASAVWGLIRSAQTENPRRFLLADLDETDESVEALPALAGLFTDGESQVLLRQGQVRAGRLARLVPGGSLLPPAGDAPWRLGTSNRGSLDDLALLPAPEVAEPLSGRQVRIRVAAAGVNFRDVLKALGMYPGRDGLLGAEAAGVVTEVGPEVTAVKPGDRVLGMMDGGFGPVAVADERYLGLVPEGWPDEQAASVALVFLTAYHAFVDLAGLRRGETVLVHAGAGGVGMAAIQLAQHVGAEVFATASEAKWGELRALGVAEDHIASSRTTEFEQRFLAATGGRGVDVVLNALAGEFVDASLRVLAPGGRFLEMGKTDIRDDVGGADYRAFDLGAVPADRIQEMLGELLRLFADGALRPLPVTAWDVRRAPDAFRRMSLAKHVGKIVLTIPPAWRPEGTVLITGGTGVLGGQLARHLVAERGARHLLLTSRRGPEAPGALELQAELIAHGAEVTITACDTADREALAGLLASVDPAHPLTAVVHTAGVLDDGVVASLTPDRLDTVLRPKADAAWHLHELTAGLPLAAFVLFSSVSGVTGAPGQANYAAANVFLDALAQHRRAAGLPATSLAWGLWEQASEMTGALTGNDVKRISSAGLPVIGTRQGMAMFDAAVVSDVPLIVPLRVDASGLGRRGEVPALLRGLVQSSRRKAAAGTTDVSTATLQDRLRGLSASEQEDVVRALVVDYASVLLGFRDSDRLDPERAFLESGFDSLIAVELRNKLAETVGLRLPSTVVFDSKTPAQLAKWLCGEIAGTLEAAPAKPAPQDADDTVSKLFFGALDEGRVQQSMGLLKAVAALRPTFETPAELDELPLPITLSEGAEEPMLICISSPVVTGGVHQYARIAAQFRGKRRLAALPLIGFASGESLPATPAAASRVIAECALNASDGKPFVLVGHSSAGALACSVAGVLENTWGIRPDAVVMLDTLSLRHGSDEVVDFGEISRNYLSGLESTSVTLTSARLSAMSHWFSMMAGLELPPTTAPTLLVRCTVPLAGAEAAGPDDNPVPAEKVITIEADHFSLAMEDSATTAAVLEDWLASLVRAG</sequence>
<gene>
    <name evidence="57" type="ORF">SAMN04489732_10281</name>
</gene>
<comment type="catalytic activity">
    <reaction evidence="20">
        <text>(3R)-hydroxyhexadecanoyl-[ACP] = (2E)-hexadecenoyl-[ACP] + H2O</text>
        <dbReference type="Rhea" id="RHEA:41908"/>
        <dbReference type="Rhea" id="RHEA-COMP:9650"/>
        <dbReference type="Rhea" id="RHEA-COMP:9651"/>
        <dbReference type="ChEBI" id="CHEBI:15377"/>
        <dbReference type="ChEBI" id="CHEBI:78480"/>
        <dbReference type="ChEBI" id="CHEBI:78481"/>
    </reaction>
    <physiologicalReaction direction="left-to-right" evidence="20">
        <dbReference type="Rhea" id="RHEA:41909"/>
    </physiologicalReaction>
</comment>
<dbReference type="SUPFAM" id="SSF53901">
    <property type="entry name" value="Thiolase-like"/>
    <property type="match status" value="1"/>
</dbReference>
<dbReference type="SMART" id="SM00823">
    <property type="entry name" value="PKS_PP"/>
    <property type="match status" value="1"/>
</dbReference>
<evidence type="ECO:0000256" key="41">
    <source>
        <dbReference type="ARBA" id="ARBA00048691"/>
    </source>
</evidence>
<dbReference type="Pfam" id="PF21089">
    <property type="entry name" value="PKS_DH_N"/>
    <property type="match status" value="1"/>
</dbReference>
<dbReference type="Gene3D" id="3.40.50.11460">
    <property type="match status" value="1"/>
</dbReference>
<dbReference type="SMART" id="SM00827">
    <property type="entry name" value="PKS_AT"/>
    <property type="match status" value="1"/>
</dbReference>
<feature type="region of interest" description="C-terminal hotdog fold" evidence="53">
    <location>
        <begin position="1055"/>
        <end position="1187"/>
    </location>
</feature>
<feature type="domain" description="Ketosynthase family 3 (KS3)" evidence="55">
    <location>
        <begin position="33"/>
        <end position="454"/>
    </location>
</feature>
<dbReference type="PROSITE" id="PS00606">
    <property type="entry name" value="KS3_1"/>
    <property type="match status" value="1"/>
</dbReference>
<dbReference type="SUPFAM" id="SSF47336">
    <property type="entry name" value="ACP-like"/>
    <property type="match status" value="1"/>
</dbReference>
<comment type="catalytic activity">
    <reaction evidence="24">
        <text>hexanoyl-[ACP] + malonyl-[ACP] + H(+) = 3-oxooctanoyl-[ACP] + holo-[ACP] + CO2</text>
        <dbReference type="Rhea" id="RHEA:41836"/>
        <dbReference type="Rhea" id="RHEA-COMP:9623"/>
        <dbReference type="Rhea" id="RHEA-COMP:9632"/>
        <dbReference type="Rhea" id="RHEA-COMP:9633"/>
        <dbReference type="Rhea" id="RHEA-COMP:9685"/>
        <dbReference type="ChEBI" id="CHEBI:15378"/>
        <dbReference type="ChEBI" id="CHEBI:16526"/>
        <dbReference type="ChEBI" id="CHEBI:64479"/>
        <dbReference type="ChEBI" id="CHEBI:78449"/>
        <dbReference type="ChEBI" id="CHEBI:78459"/>
        <dbReference type="ChEBI" id="CHEBI:78460"/>
    </reaction>
    <physiologicalReaction direction="left-to-right" evidence="24">
        <dbReference type="Rhea" id="RHEA:41837"/>
    </physiologicalReaction>
</comment>
<evidence type="ECO:0000256" key="22">
    <source>
        <dbReference type="ARBA" id="ARBA00023442"/>
    </source>
</evidence>
<evidence type="ECO:0000256" key="44">
    <source>
        <dbReference type="ARBA" id="ARBA00049019"/>
    </source>
</evidence>
<comment type="catalytic activity">
    <reaction evidence="19">
        <text>(3R)-hydroxyoctadecanoyl-[ACP] = (2E)-octadecenoyl-[ACP] + H2O</text>
        <dbReference type="Rhea" id="RHEA:41924"/>
        <dbReference type="Rhea" id="RHEA-COMP:9654"/>
        <dbReference type="Rhea" id="RHEA-COMP:9655"/>
        <dbReference type="ChEBI" id="CHEBI:15377"/>
        <dbReference type="ChEBI" id="CHEBI:78488"/>
        <dbReference type="ChEBI" id="CHEBI:78489"/>
    </reaction>
    <physiologicalReaction direction="left-to-right" evidence="19">
        <dbReference type="Rhea" id="RHEA:41925"/>
    </physiologicalReaction>
</comment>
<dbReference type="InterPro" id="IPR001031">
    <property type="entry name" value="Thioesterase"/>
</dbReference>
<comment type="pathway">
    <text evidence="3">Lipid metabolism.</text>
</comment>
<dbReference type="InterPro" id="IPR014031">
    <property type="entry name" value="Ketoacyl_synth_C"/>
</dbReference>
<dbReference type="Pfam" id="PF00698">
    <property type="entry name" value="Acyl_transf_1"/>
    <property type="match status" value="1"/>
</dbReference>
<evidence type="ECO:0000256" key="32">
    <source>
        <dbReference type="ARBA" id="ARBA00047953"/>
    </source>
</evidence>
<dbReference type="SMART" id="SM00822">
    <property type="entry name" value="PKS_KR"/>
    <property type="match status" value="1"/>
</dbReference>
<comment type="catalytic activity">
    <reaction evidence="28">
        <text>(2E)-butenoyl-[ACP] + NADPH + H(+) = butanoyl-[ACP] + NADP(+)</text>
        <dbReference type="Rhea" id="RHEA:41812"/>
        <dbReference type="Rhea" id="RHEA-COMP:9627"/>
        <dbReference type="Rhea" id="RHEA-COMP:9628"/>
        <dbReference type="ChEBI" id="CHEBI:15378"/>
        <dbReference type="ChEBI" id="CHEBI:57783"/>
        <dbReference type="ChEBI" id="CHEBI:58349"/>
        <dbReference type="ChEBI" id="CHEBI:78453"/>
        <dbReference type="ChEBI" id="CHEBI:78454"/>
    </reaction>
    <physiologicalReaction direction="left-to-right" evidence="28">
        <dbReference type="Rhea" id="RHEA:41813"/>
    </physiologicalReaction>
</comment>
<keyword evidence="5" id="KW-0597">Phosphoprotein</keyword>
<comment type="catalytic activity">
    <reaction evidence="49">
        <text>3-oxooctanoyl-[ACP] + NADPH + H(+) = (3R)-hydroxyoctanoyl-[ACP] + NADP(+)</text>
        <dbReference type="Rhea" id="RHEA:41840"/>
        <dbReference type="Rhea" id="RHEA-COMP:9633"/>
        <dbReference type="Rhea" id="RHEA-COMP:9634"/>
        <dbReference type="ChEBI" id="CHEBI:15378"/>
        <dbReference type="ChEBI" id="CHEBI:57783"/>
        <dbReference type="ChEBI" id="CHEBI:58349"/>
        <dbReference type="ChEBI" id="CHEBI:78460"/>
        <dbReference type="ChEBI" id="CHEBI:78461"/>
    </reaction>
    <physiologicalReaction direction="left-to-right" evidence="49">
        <dbReference type="Rhea" id="RHEA:41841"/>
    </physiologicalReaction>
</comment>
<comment type="catalytic activity">
    <reaction evidence="47">
        <text>3-oxododecanoyl-[ACP] + NADPH + H(+) = (3R)-hydroxydodecanoyl-[ACP] + NADP(+)</text>
        <dbReference type="Rhea" id="RHEA:41872"/>
        <dbReference type="Rhea" id="RHEA-COMP:9641"/>
        <dbReference type="Rhea" id="RHEA-COMP:9642"/>
        <dbReference type="ChEBI" id="CHEBI:15378"/>
        <dbReference type="ChEBI" id="CHEBI:57783"/>
        <dbReference type="ChEBI" id="CHEBI:58349"/>
        <dbReference type="ChEBI" id="CHEBI:78469"/>
        <dbReference type="ChEBI" id="CHEBI:78470"/>
    </reaction>
    <physiologicalReaction direction="left-to-right" evidence="47">
        <dbReference type="Rhea" id="RHEA:41873"/>
    </physiologicalReaction>
</comment>
<keyword evidence="8" id="KW-0663">Pyridoxal phosphate</keyword>
<dbReference type="Gene3D" id="3.40.366.10">
    <property type="entry name" value="Malonyl-Coenzyme A Acyl Carrier Protein, domain 2"/>
    <property type="match status" value="1"/>
</dbReference>
<evidence type="ECO:0000313" key="57">
    <source>
        <dbReference type="EMBL" id="SEO77309.1"/>
    </source>
</evidence>
<evidence type="ECO:0000256" key="29">
    <source>
        <dbReference type="ARBA" id="ARBA00047578"/>
    </source>
</evidence>
<keyword evidence="11" id="KW-0511">Multifunctional enzyme</keyword>
<evidence type="ECO:0000256" key="49">
    <source>
        <dbReference type="ARBA" id="ARBA00049422"/>
    </source>
</evidence>
<dbReference type="Pfam" id="PF13602">
    <property type="entry name" value="ADH_zinc_N_2"/>
    <property type="match status" value="1"/>
</dbReference>
<evidence type="ECO:0000256" key="53">
    <source>
        <dbReference type="PROSITE-ProRule" id="PRU01363"/>
    </source>
</evidence>
<evidence type="ECO:0000259" key="55">
    <source>
        <dbReference type="PROSITE" id="PS52004"/>
    </source>
</evidence>
<evidence type="ECO:0000256" key="37">
    <source>
        <dbReference type="ARBA" id="ARBA00048420"/>
    </source>
</evidence>
<dbReference type="InterPro" id="IPR014030">
    <property type="entry name" value="Ketoacyl_synth_N"/>
</dbReference>
<dbReference type="GO" id="GO:0033068">
    <property type="term" value="P:macrolide biosynthetic process"/>
    <property type="evidence" value="ECO:0007669"/>
    <property type="project" value="UniProtKB-ARBA"/>
</dbReference>
<evidence type="ECO:0000256" key="6">
    <source>
        <dbReference type="ARBA" id="ARBA00022679"/>
    </source>
</evidence>
<dbReference type="InterPro" id="IPR029058">
    <property type="entry name" value="AB_hydrolase_fold"/>
</dbReference>
<evidence type="ECO:0000256" key="35">
    <source>
        <dbReference type="ARBA" id="ARBA00048281"/>
    </source>
</evidence>
<dbReference type="Pfam" id="PF00550">
    <property type="entry name" value="PP-binding"/>
    <property type="match status" value="1"/>
</dbReference>
<dbReference type="InterPro" id="IPR009081">
    <property type="entry name" value="PP-bd_ACP"/>
</dbReference>
<dbReference type="SMART" id="SM00825">
    <property type="entry name" value="PKS_KS"/>
    <property type="match status" value="1"/>
</dbReference>
<dbReference type="Gene3D" id="3.40.47.10">
    <property type="match status" value="1"/>
</dbReference>
<dbReference type="Pfam" id="PF16197">
    <property type="entry name" value="KAsynt_C_assoc"/>
    <property type="match status" value="1"/>
</dbReference>
<dbReference type="SMART" id="SM00829">
    <property type="entry name" value="PKS_ER"/>
    <property type="match status" value="1"/>
</dbReference>
<comment type="catalytic activity">
    <reaction evidence="13">
        <text>(3R)-hydroxyoctanoyl-[ACP] = (2E)-octenoyl-[ACP] + H2O</text>
        <dbReference type="Rhea" id="RHEA:41844"/>
        <dbReference type="Rhea" id="RHEA-COMP:9634"/>
        <dbReference type="Rhea" id="RHEA-COMP:9635"/>
        <dbReference type="ChEBI" id="CHEBI:15377"/>
        <dbReference type="ChEBI" id="CHEBI:78461"/>
        <dbReference type="ChEBI" id="CHEBI:78462"/>
    </reaction>
    <physiologicalReaction direction="left-to-right" evidence="13">
        <dbReference type="Rhea" id="RHEA:41845"/>
    </physiologicalReaction>
</comment>
<evidence type="ECO:0000256" key="47">
    <source>
        <dbReference type="ARBA" id="ARBA00049263"/>
    </source>
</evidence>
<feature type="domain" description="Carrier" evidence="54">
    <location>
        <begin position="1987"/>
        <end position="2066"/>
    </location>
</feature>
<dbReference type="InterPro" id="IPR020841">
    <property type="entry name" value="PKS_Beta-ketoAc_synthase_dom"/>
</dbReference>
<evidence type="ECO:0000256" key="7">
    <source>
        <dbReference type="ARBA" id="ARBA00022799"/>
    </source>
</evidence>
<dbReference type="InterPro" id="IPR042104">
    <property type="entry name" value="PKS_dehydratase_sf"/>
</dbReference>
<comment type="catalytic activity">
    <reaction evidence="26">
        <text>3-oxodecanoyl-[ACP] + NADPH + H(+) = (3R)-hydroxydecanoyl-[ACP] + NADP(+)</text>
        <dbReference type="Rhea" id="RHEA:41856"/>
        <dbReference type="Rhea" id="RHEA-COMP:9637"/>
        <dbReference type="Rhea" id="RHEA-COMP:9638"/>
        <dbReference type="ChEBI" id="CHEBI:15378"/>
        <dbReference type="ChEBI" id="CHEBI:57783"/>
        <dbReference type="ChEBI" id="CHEBI:58349"/>
        <dbReference type="ChEBI" id="CHEBI:78464"/>
        <dbReference type="ChEBI" id="CHEBI:78466"/>
    </reaction>
    <physiologicalReaction direction="left-to-right" evidence="26">
        <dbReference type="Rhea" id="RHEA:41857"/>
    </physiologicalReaction>
</comment>
<keyword evidence="7" id="KW-0702">S-nitrosylation</keyword>
<comment type="catalytic activity">
    <reaction evidence="29">
        <text>dodecanoyl-[ACP] + malonyl-[ACP] + H(+) = 3-oxotetradecanoyl-[ACP] + holo-[ACP] + CO2</text>
        <dbReference type="Rhea" id="RHEA:41884"/>
        <dbReference type="Rhea" id="RHEA-COMP:9623"/>
        <dbReference type="Rhea" id="RHEA-COMP:9644"/>
        <dbReference type="Rhea" id="RHEA-COMP:9645"/>
        <dbReference type="Rhea" id="RHEA-COMP:9685"/>
        <dbReference type="ChEBI" id="CHEBI:15378"/>
        <dbReference type="ChEBI" id="CHEBI:16526"/>
        <dbReference type="ChEBI" id="CHEBI:64479"/>
        <dbReference type="ChEBI" id="CHEBI:65264"/>
        <dbReference type="ChEBI" id="CHEBI:78449"/>
        <dbReference type="ChEBI" id="CHEBI:78473"/>
    </reaction>
    <physiologicalReaction direction="left-to-right" evidence="29">
        <dbReference type="Rhea" id="RHEA:41885"/>
    </physiologicalReaction>
</comment>
<evidence type="ECO:0000256" key="40">
    <source>
        <dbReference type="ARBA" id="ARBA00048650"/>
    </source>
</evidence>
<comment type="catalytic activity">
    <reaction evidence="32">
        <text>3-oxobutanoyl-[ACP] + NADPH + H(+) = (3R)-hydroxybutanoyl-[ACP] + NADP(+)</text>
        <dbReference type="Rhea" id="RHEA:41804"/>
        <dbReference type="Rhea" id="RHEA-COMP:9625"/>
        <dbReference type="Rhea" id="RHEA-COMP:9626"/>
        <dbReference type="ChEBI" id="CHEBI:15378"/>
        <dbReference type="ChEBI" id="CHEBI:57783"/>
        <dbReference type="ChEBI" id="CHEBI:58349"/>
        <dbReference type="ChEBI" id="CHEBI:78450"/>
        <dbReference type="ChEBI" id="CHEBI:78451"/>
    </reaction>
    <physiologicalReaction direction="left-to-right" evidence="32">
        <dbReference type="Rhea" id="RHEA:41805"/>
    </physiologicalReaction>
</comment>
<dbReference type="InterPro" id="IPR020807">
    <property type="entry name" value="PKS_DH"/>
</dbReference>
<organism evidence="57 58">
    <name type="scientific">Amycolatopsis saalfeldensis</name>
    <dbReference type="NCBI Taxonomy" id="394193"/>
    <lineage>
        <taxon>Bacteria</taxon>
        <taxon>Bacillati</taxon>
        <taxon>Actinomycetota</taxon>
        <taxon>Actinomycetes</taxon>
        <taxon>Pseudonocardiales</taxon>
        <taxon>Pseudonocardiaceae</taxon>
        <taxon>Amycolatopsis</taxon>
    </lineage>
</organism>
<comment type="catalytic activity">
    <reaction evidence="51">
        <text>(2E)-decenoyl-[ACP] + NADPH + H(+) = decanoyl-[ACP] + NADP(+)</text>
        <dbReference type="Rhea" id="RHEA:41864"/>
        <dbReference type="Rhea" id="RHEA-COMP:9639"/>
        <dbReference type="Rhea" id="RHEA-COMP:9640"/>
        <dbReference type="ChEBI" id="CHEBI:15378"/>
        <dbReference type="ChEBI" id="CHEBI:57783"/>
        <dbReference type="ChEBI" id="CHEBI:58349"/>
        <dbReference type="ChEBI" id="CHEBI:78467"/>
        <dbReference type="ChEBI" id="CHEBI:78468"/>
    </reaction>
    <physiologicalReaction direction="left-to-right" evidence="51">
        <dbReference type="Rhea" id="RHEA:41865"/>
    </physiologicalReaction>
</comment>
<dbReference type="PANTHER" id="PTHR43775">
    <property type="entry name" value="FATTY ACID SYNTHASE"/>
    <property type="match status" value="1"/>
</dbReference>
<evidence type="ECO:0000256" key="48">
    <source>
        <dbReference type="ARBA" id="ARBA00049414"/>
    </source>
</evidence>
<dbReference type="FunFam" id="3.40.366.10:FF:000002">
    <property type="entry name" value="Probable polyketide synthase 2"/>
    <property type="match status" value="1"/>
</dbReference>
<evidence type="ECO:0000256" key="51">
    <source>
        <dbReference type="ARBA" id="ARBA00049521"/>
    </source>
</evidence>
<dbReference type="GO" id="GO:0004313">
    <property type="term" value="F:[acyl-carrier-protein] S-acetyltransferase activity"/>
    <property type="evidence" value="ECO:0007669"/>
    <property type="project" value="UniProtKB-EC"/>
</dbReference>
<dbReference type="Pfam" id="PF00109">
    <property type="entry name" value="ketoacyl-synt"/>
    <property type="match status" value="1"/>
</dbReference>
<proteinExistence type="predicted"/>
<dbReference type="RefSeq" id="WP_091613172.1">
    <property type="nucleotide sequence ID" value="NZ_FOEF01000002.1"/>
</dbReference>
<comment type="catalytic activity">
    <reaction evidence="36">
        <text>tetradecanoyl-[ACP] + H2O = tetradecanoate + holo-[ACP] + H(+)</text>
        <dbReference type="Rhea" id="RHEA:30123"/>
        <dbReference type="Rhea" id="RHEA-COMP:9648"/>
        <dbReference type="Rhea" id="RHEA-COMP:9685"/>
        <dbReference type="ChEBI" id="CHEBI:15377"/>
        <dbReference type="ChEBI" id="CHEBI:15378"/>
        <dbReference type="ChEBI" id="CHEBI:30807"/>
        <dbReference type="ChEBI" id="CHEBI:64479"/>
        <dbReference type="ChEBI" id="CHEBI:78477"/>
        <dbReference type="EC" id="3.1.2.14"/>
    </reaction>
    <physiologicalReaction direction="left-to-right" evidence="36">
        <dbReference type="Rhea" id="RHEA:30124"/>
    </physiologicalReaction>
</comment>
<dbReference type="InterPro" id="IPR050091">
    <property type="entry name" value="PKS_NRPS_Biosynth_Enz"/>
</dbReference>
<dbReference type="Pfam" id="PF22953">
    <property type="entry name" value="SpnB_Rossmann"/>
    <property type="match status" value="1"/>
</dbReference>
<dbReference type="CDD" id="cd05195">
    <property type="entry name" value="enoyl_red"/>
    <property type="match status" value="1"/>
</dbReference>
<comment type="catalytic activity">
    <reaction evidence="46">
        <text>(2E)-tetradecenoyl-[ACP] + NADPH + H(+) = tetradecanoyl-[ACP] + NADP(+)</text>
        <dbReference type="Rhea" id="RHEA:41896"/>
        <dbReference type="Rhea" id="RHEA-COMP:9647"/>
        <dbReference type="Rhea" id="RHEA-COMP:9648"/>
        <dbReference type="ChEBI" id="CHEBI:15378"/>
        <dbReference type="ChEBI" id="CHEBI:57783"/>
        <dbReference type="ChEBI" id="CHEBI:58349"/>
        <dbReference type="ChEBI" id="CHEBI:78475"/>
        <dbReference type="ChEBI" id="CHEBI:78477"/>
    </reaction>
    <physiologicalReaction direction="left-to-right" evidence="46">
        <dbReference type="Rhea" id="RHEA:41897"/>
    </physiologicalReaction>
</comment>
<dbReference type="InterPro" id="IPR016039">
    <property type="entry name" value="Thiolase-like"/>
</dbReference>
<evidence type="ECO:0000256" key="15">
    <source>
        <dbReference type="ARBA" id="ARBA00023373"/>
    </source>
</evidence>
<dbReference type="InterPro" id="IPR018201">
    <property type="entry name" value="Ketoacyl_synth_AS"/>
</dbReference>
<evidence type="ECO:0000256" key="30">
    <source>
        <dbReference type="ARBA" id="ARBA00047810"/>
    </source>
</evidence>
<dbReference type="Pfam" id="PF08990">
    <property type="entry name" value="Docking"/>
    <property type="match status" value="1"/>
</dbReference>
<dbReference type="SUPFAM" id="SSF51735">
    <property type="entry name" value="NAD(P)-binding Rossmann-fold domains"/>
    <property type="match status" value="3"/>
</dbReference>
<dbReference type="Pfam" id="PF08240">
    <property type="entry name" value="ADH_N"/>
    <property type="match status" value="1"/>
</dbReference>
<feature type="domain" description="PKS/mFAS DH" evidence="56">
    <location>
        <begin position="918"/>
        <end position="1187"/>
    </location>
</feature>
<dbReference type="GO" id="GO:0019171">
    <property type="term" value="F:(3R)-hydroxyacyl-[acyl-carrier-protein] dehydratase activity"/>
    <property type="evidence" value="ECO:0007669"/>
    <property type="project" value="UniProtKB-EC"/>
</dbReference>
<evidence type="ECO:0000256" key="9">
    <source>
        <dbReference type="ARBA" id="ARBA00023194"/>
    </source>
</evidence>
<comment type="catalytic activity">
    <reaction evidence="23">
        <text>3-oxooctadecanoyl-[ACP] + NADPH + H(+) = (3R)-hydroxyoctadecanoyl-[ACP] + NADP(+)</text>
        <dbReference type="Rhea" id="RHEA:41920"/>
        <dbReference type="Rhea" id="RHEA-COMP:9653"/>
        <dbReference type="Rhea" id="RHEA-COMP:9654"/>
        <dbReference type="ChEBI" id="CHEBI:15378"/>
        <dbReference type="ChEBI" id="CHEBI:57783"/>
        <dbReference type="ChEBI" id="CHEBI:58349"/>
        <dbReference type="ChEBI" id="CHEBI:78487"/>
        <dbReference type="ChEBI" id="CHEBI:78488"/>
    </reaction>
    <physiologicalReaction direction="left-to-right" evidence="23">
        <dbReference type="Rhea" id="RHEA:41921"/>
    </physiologicalReaction>
</comment>
<dbReference type="PROSITE" id="PS52019">
    <property type="entry name" value="PKS_MFAS_DH"/>
    <property type="match status" value="1"/>
</dbReference>
<evidence type="ECO:0000256" key="12">
    <source>
        <dbReference type="ARBA" id="ARBA00023315"/>
    </source>
</evidence>
<evidence type="ECO:0000256" key="31">
    <source>
        <dbReference type="ARBA" id="ARBA00047897"/>
    </source>
</evidence>
<comment type="catalytic activity">
    <reaction evidence="40">
        <text>a 2,3-saturated acyl-[ACP] + NADP(+) = a (2E)-enoyl-[ACP] + NADPH + H(+)</text>
        <dbReference type="Rhea" id="RHEA:22564"/>
        <dbReference type="Rhea" id="RHEA-COMP:9925"/>
        <dbReference type="Rhea" id="RHEA-COMP:9926"/>
        <dbReference type="ChEBI" id="CHEBI:15378"/>
        <dbReference type="ChEBI" id="CHEBI:57783"/>
        <dbReference type="ChEBI" id="CHEBI:58349"/>
        <dbReference type="ChEBI" id="CHEBI:78784"/>
        <dbReference type="ChEBI" id="CHEBI:78785"/>
        <dbReference type="EC" id="1.3.1.39"/>
    </reaction>
    <physiologicalReaction direction="right-to-left" evidence="40">
        <dbReference type="Rhea" id="RHEA:22566"/>
    </physiologicalReaction>
</comment>
<comment type="catalytic activity">
    <reaction evidence="33">
        <text>acetyl-[ACP] + malonyl-[ACP] + H(+) = 3-oxobutanoyl-[ACP] + holo-[ACP] + CO2</text>
        <dbReference type="Rhea" id="RHEA:41800"/>
        <dbReference type="Rhea" id="RHEA-COMP:9621"/>
        <dbReference type="Rhea" id="RHEA-COMP:9623"/>
        <dbReference type="Rhea" id="RHEA-COMP:9625"/>
        <dbReference type="Rhea" id="RHEA-COMP:9685"/>
        <dbReference type="ChEBI" id="CHEBI:15378"/>
        <dbReference type="ChEBI" id="CHEBI:16526"/>
        <dbReference type="ChEBI" id="CHEBI:64479"/>
        <dbReference type="ChEBI" id="CHEBI:78446"/>
        <dbReference type="ChEBI" id="CHEBI:78449"/>
        <dbReference type="ChEBI" id="CHEBI:78450"/>
    </reaction>
    <physiologicalReaction direction="left-to-right" evidence="33">
        <dbReference type="Rhea" id="RHEA:41801"/>
    </physiologicalReaction>
</comment>
<accession>A0A1H8SE35</accession>
<dbReference type="InterPro" id="IPR032821">
    <property type="entry name" value="PKS_assoc"/>
</dbReference>
<dbReference type="InterPro" id="IPR016036">
    <property type="entry name" value="Malonyl_transacylase_ACP-bd"/>
</dbReference>
<dbReference type="InterPro" id="IPR049552">
    <property type="entry name" value="PKS_DH_N"/>
</dbReference>
<comment type="catalytic activity">
    <reaction evidence="44">
        <text>(2E)-octadecenoyl-[ACP] + NADPH + H(+) = octadecanoyl-[ACP] + NADP(+)</text>
        <dbReference type="Rhea" id="RHEA:41928"/>
        <dbReference type="Rhea" id="RHEA-COMP:9655"/>
        <dbReference type="Rhea" id="RHEA-COMP:9656"/>
        <dbReference type="ChEBI" id="CHEBI:15378"/>
        <dbReference type="ChEBI" id="CHEBI:57783"/>
        <dbReference type="ChEBI" id="CHEBI:58349"/>
        <dbReference type="ChEBI" id="CHEBI:78489"/>
        <dbReference type="ChEBI" id="CHEBI:78495"/>
    </reaction>
    <physiologicalReaction direction="left-to-right" evidence="44">
        <dbReference type="Rhea" id="RHEA:41929"/>
    </physiologicalReaction>
</comment>
<comment type="catalytic activity">
    <reaction evidence="34">
        <text>hexadecanoyl-[ACP] + malonyl-[ACP] + H(+) = 3-oxooctadecanoyl-[ACP] + holo-[ACP] + CO2</text>
        <dbReference type="Rhea" id="RHEA:41916"/>
        <dbReference type="Rhea" id="RHEA-COMP:9623"/>
        <dbReference type="Rhea" id="RHEA-COMP:9652"/>
        <dbReference type="Rhea" id="RHEA-COMP:9653"/>
        <dbReference type="Rhea" id="RHEA-COMP:9685"/>
        <dbReference type="ChEBI" id="CHEBI:15378"/>
        <dbReference type="ChEBI" id="CHEBI:16526"/>
        <dbReference type="ChEBI" id="CHEBI:64479"/>
        <dbReference type="ChEBI" id="CHEBI:78449"/>
        <dbReference type="ChEBI" id="CHEBI:78483"/>
        <dbReference type="ChEBI" id="CHEBI:78487"/>
    </reaction>
    <physiologicalReaction direction="left-to-right" evidence="34">
        <dbReference type="Rhea" id="RHEA:41917"/>
    </physiologicalReaction>
</comment>
<dbReference type="InterPro" id="IPR006162">
    <property type="entry name" value="Ppantetheine_attach_site"/>
</dbReference>
<dbReference type="GO" id="GO:0016297">
    <property type="term" value="F:fatty acyl-[ACP] hydrolase activity"/>
    <property type="evidence" value="ECO:0007669"/>
    <property type="project" value="UniProtKB-EC"/>
</dbReference>
<comment type="catalytic activity">
    <reaction evidence="43">
        <text>3-oxotetradecanoyl-[ACP] + NADPH + H(+) = (3R)-hydroxytetradecanoyl-[ACP] + NADP(+)</text>
        <dbReference type="Rhea" id="RHEA:41888"/>
        <dbReference type="Rhea" id="RHEA-COMP:9645"/>
        <dbReference type="Rhea" id="RHEA-COMP:9646"/>
        <dbReference type="ChEBI" id="CHEBI:15378"/>
        <dbReference type="ChEBI" id="CHEBI:57783"/>
        <dbReference type="ChEBI" id="CHEBI:58349"/>
        <dbReference type="ChEBI" id="CHEBI:78473"/>
        <dbReference type="ChEBI" id="CHEBI:78474"/>
    </reaction>
    <physiologicalReaction direction="left-to-right" evidence="43">
        <dbReference type="Rhea" id="RHEA:41889"/>
    </physiologicalReaction>
</comment>
<evidence type="ECO:0000256" key="24">
    <source>
        <dbReference type="ARBA" id="ARBA00047394"/>
    </source>
</evidence>
<evidence type="ECO:0000256" key="20">
    <source>
        <dbReference type="ARBA" id="ARBA00023401"/>
    </source>
</evidence>
<evidence type="ECO:0000256" key="27">
    <source>
        <dbReference type="ARBA" id="ARBA00047451"/>
    </source>
</evidence>
<feature type="active site" description="Proton donor; for dehydratase activity" evidence="53">
    <location>
        <position position="1110"/>
    </location>
</feature>
<comment type="catalytic activity">
    <reaction evidence="17">
        <text>a (3R)-hydroxyacyl-[ACP] = a (2E)-enoyl-[ACP] + H2O</text>
        <dbReference type="Rhea" id="RHEA:13097"/>
        <dbReference type="Rhea" id="RHEA-COMP:9925"/>
        <dbReference type="Rhea" id="RHEA-COMP:9945"/>
        <dbReference type="ChEBI" id="CHEBI:15377"/>
        <dbReference type="ChEBI" id="CHEBI:78784"/>
        <dbReference type="ChEBI" id="CHEBI:78827"/>
        <dbReference type="EC" id="4.2.1.59"/>
    </reaction>
    <physiologicalReaction direction="left-to-right" evidence="17">
        <dbReference type="Rhea" id="RHEA:13098"/>
    </physiologicalReaction>
</comment>
<evidence type="ECO:0000256" key="16">
    <source>
        <dbReference type="ARBA" id="ARBA00023388"/>
    </source>
</evidence>
<dbReference type="CDD" id="cd08956">
    <property type="entry name" value="KR_3_FAS_SDR_x"/>
    <property type="match status" value="1"/>
</dbReference>
<evidence type="ECO:0000256" key="45">
    <source>
        <dbReference type="ARBA" id="ARBA00049109"/>
    </source>
</evidence>
<comment type="catalytic activity">
    <reaction evidence="30">
        <text>(2E)-hexadecenoyl-[ACP] + NADPH + H(+) = hexadecanoyl-[ACP] + NADP(+)</text>
        <dbReference type="Rhea" id="RHEA:41912"/>
        <dbReference type="Rhea" id="RHEA-COMP:9651"/>
        <dbReference type="Rhea" id="RHEA-COMP:9652"/>
        <dbReference type="ChEBI" id="CHEBI:15378"/>
        <dbReference type="ChEBI" id="CHEBI:57783"/>
        <dbReference type="ChEBI" id="CHEBI:58349"/>
        <dbReference type="ChEBI" id="CHEBI:78481"/>
        <dbReference type="ChEBI" id="CHEBI:78483"/>
    </reaction>
    <physiologicalReaction direction="left-to-right" evidence="30">
        <dbReference type="Rhea" id="RHEA:41913"/>
    </physiologicalReaction>
</comment>
<comment type="catalytic activity">
    <reaction evidence="52">
        <text>octanoyl-[ACP] + malonyl-[ACP] + H(+) = 3-oxodecanoyl-[ACP] + holo-[ACP] + CO2</text>
        <dbReference type="Rhea" id="RHEA:41852"/>
        <dbReference type="Rhea" id="RHEA-COMP:9623"/>
        <dbReference type="Rhea" id="RHEA-COMP:9636"/>
        <dbReference type="Rhea" id="RHEA-COMP:9637"/>
        <dbReference type="Rhea" id="RHEA-COMP:9685"/>
        <dbReference type="ChEBI" id="CHEBI:15378"/>
        <dbReference type="ChEBI" id="CHEBI:16526"/>
        <dbReference type="ChEBI" id="CHEBI:64479"/>
        <dbReference type="ChEBI" id="CHEBI:78449"/>
        <dbReference type="ChEBI" id="CHEBI:78463"/>
        <dbReference type="ChEBI" id="CHEBI:78464"/>
    </reaction>
    <physiologicalReaction direction="left-to-right" evidence="52">
        <dbReference type="Rhea" id="RHEA:41853"/>
    </physiologicalReaction>
</comment>
<keyword evidence="10" id="KW-0456">Lyase</keyword>
<dbReference type="Gene3D" id="3.40.50.720">
    <property type="entry name" value="NAD(P)-binding Rossmann-like Domain"/>
    <property type="match status" value="1"/>
</dbReference>
<comment type="function">
    <text evidence="22">Fatty acid synthetase is a multifunctional enzyme that catalyzes the de novo biosynthesis of long-chain saturated fatty acids starting from acetyl-CoA and malonyl-CoA in the presence of NADPH. This multifunctional protein contains 7 catalytic activities and a site for the binding of the prosthetic group 4'-phosphopantetheine of the acyl carrier protein ([ACP]) domain.</text>
</comment>
<evidence type="ECO:0000259" key="56">
    <source>
        <dbReference type="PROSITE" id="PS52019"/>
    </source>
</evidence>
<evidence type="ECO:0000256" key="33">
    <source>
        <dbReference type="ARBA" id="ARBA00047961"/>
    </source>
</evidence>
<keyword evidence="12" id="KW-0012">Acyltransferase</keyword>
<dbReference type="InterPro" id="IPR015083">
    <property type="entry name" value="NorB/c/GfsB-D-like_docking"/>
</dbReference>
<dbReference type="GO" id="GO:0004316">
    <property type="term" value="F:3-oxoacyl-[acyl-carrier-protein] reductase (NADPH) activity"/>
    <property type="evidence" value="ECO:0007669"/>
    <property type="project" value="UniProtKB-EC"/>
</dbReference>
<comment type="catalytic activity">
    <reaction evidence="50">
        <text>butanoyl-[ACP] + malonyl-[ACP] + H(+) = 3-oxohexanoyl-[ACP] + holo-[ACP] + CO2</text>
        <dbReference type="Rhea" id="RHEA:41820"/>
        <dbReference type="Rhea" id="RHEA-COMP:9623"/>
        <dbReference type="Rhea" id="RHEA-COMP:9628"/>
        <dbReference type="Rhea" id="RHEA-COMP:9629"/>
        <dbReference type="Rhea" id="RHEA-COMP:9685"/>
        <dbReference type="ChEBI" id="CHEBI:15378"/>
        <dbReference type="ChEBI" id="CHEBI:16526"/>
        <dbReference type="ChEBI" id="CHEBI:64479"/>
        <dbReference type="ChEBI" id="CHEBI:78449"/>
        <dbReference type="ChEBI" id="CHEBI:78454"/>
        <dbReference type="ChEBI" id="CHEBI:78456"/>
    </reaction>
    <physiologicalReaction direction="left-to-right" evidence="50">
        <dbReference type="Rhea" id="RHEA:41821"/>
    </physiologicalReaction>
</comment>
<comment type="catalytic activity">
    <reaction evidence="15">
        <text>(3R)-hydroxyhexanoyl-[ACP] = (2E)-hexenoyl-[ACP] + H2O</text>
        <dbReference type="Rhea" id="RHEA:41828"/>
        <dbReference type="Rhea" id="RHEA-COMP:9630"/>
        <dbReference type="Rhea" id="RHEA-COMP:9631"/>
        <dbReference type="ChEBI" id="CHEBI:15377"/>
        <dbReference type="ChEBI" id="CHEBI:78457"/>
        <dbReference type="ChEBI" id="CHEBI:78458"/>
    </reaction>
    <physiologicalReaction direction="left-to-right" evidence="15">
        <dbReference type="Rhea" id="RHEA:41829"/>
    </physiologicalReaction>
</comment>
<comment type="catalytic activity">
    <reaction evidence="31">
        <text>(2E)-hexenoyl-[ACP] + NADPH + H(+) = hexanoyl-[ACP] + NADP(+)</text>
        <dbReference type="Rhea" id="RHEA:41832"/>
        <dbReference type="Rhea" id="RHEA-COMP:9631"/>
        <dbReference type="Rhea" id="RHEA-COMP:9632"/>
        <dbReference type="ChEBI" id="CHEBI:15378"/>
        <dbReference type="ChEBI" id="CHEBI:57783"/>
        <dbReference type="ChEBI" id="CHEBI:58349"/>
        <dbReference type="ChEBI" id="CHEBI:78458"/>
        <dbReference type="ChEBI" id="CHEBI:78459"/>
    </reaction>
    <physiologicalReaction direction="left-to-right" evidence="31">
        <dbReference type="Rhea" id="RHEA:41833"/>
    </physiologicalReaction>
</comment>
<evidence type="ECO:0000256" key="50">
    <source>
        <dbReference type="ARBA" id="ARBA00049449"/>
    </source>
</evidence>
<comment type="catalytic activity">
    <reaction evidence="48">
        <text>3-oxohexadecanoyl-[ACP] + NADPH + H(+) = (3R)-hydroxyhexadecanoyl-[ACP] + NADP(+)</text>
        <dbReference type="Rhea" id="RHEA:41904"/>
        <dbReference type="Rhea" id="RHEA-COMP:9649"/>
        <dbReference type="Rhea" id="RHEA-COMP:9650"/>
        <dbReference type="ChEBI" id="CHEBI:15378"/>
        <dbReference type="ChEBI" id="CHEBI:57783"/>
        <dbReference type="ChEBI" id="CHEBI:58349"/>
        <dbReference type="ChEBI" id="CHEBI:78478"/>
        <dbReference type="ChEBI" id="CHEBI:78480"/>
    </reaction>
    <physiologicalReaction direction="left-to-right" evidence="48">
        <dbReference type="Rhea" id="RHEA:41905"/>
    </physiologicalReaction>
</comment>
<evidence type="ECO:0000256" key="19">
    <source>
        <dbReference type="ARBA" id="ARBA00023399"/>
    </source>
</evidence>
<dbReference type="Gene3D" id="3.30.70.3290">
    <property type="match status" value="1"/>
</dbReference>
<comment type="catalytic activity">
    <reaction evidence="37">
        <text>(2E)-octenoyl-[ACP] + NADPH + H(+) = octanoyl-[ACP] + NADP(+)</text>
        <dbReference type="Rhea" id="RHEA:41848"/>
        <dbReference type="Rhea" id="RHEA-COMP:9635"/>
        <dbReference type="Rhea" id="RHEA-COMP:9636"/>
        <dbReference type="ChEBI" id="CHEBI:15378"/>
        <dbReference type="ChEBI" id="CHEBI:57783"/>
        <dbReference type="ChEBI" id="CHEBI:58349"/>
        <dbReference type="ChEBI" id="CHEBI:78462"/>
        <dbReference type="ChEBI" id="CHEBI:78463"/>
    </reaction>
    <physiologicalReaction direction="left-to-right" evidence="37">
        <dbReference type="Rhea" id="RHEA:41849"/>
    </physiologicalReaction>
</comment>
<dbReference type="PANTHER" id="PTHR43775:SF51">
    <property type="entry name" value="INACTIVE PHENOLPHTHIOCEROL SYNTHESIS POLYKETIDE SYNTHASE TYPE I PKS1-RELATED"/>
    <property type="match status" value="1"/>
</dbReference>
<dbReference type="InterPro" id="IPR013968">
    <property type="entry name" value="PKS_KR"/>
</dbReference>
<comment type="catalytic activity">
    <reaction evidence="18">
        <text>(3R)-hydroxytetradecanoyl-[ACP] = (2E)-tetradecenoyl-[ACP] + H2O</text>
        <dbReference type="Rhea" id="RHEA:41892"/>
        <dbReference type="Rhea" id="RHEA-COMP:9646"/>
        <dbReference type="Rhea" id="RHEA-COMP:9647"/>
        <dbReference type="ChEBI" id="CHEBI:15377"/>
        <dbReference type="ChEBI" id="CHEBI:78474"/>
        <dbReference type="ChEBI" id="CHEBI:78475"/>
    </reaction>
    <physiologicalReaction direction="left-to-right" evidence="18">
        <dbReference type="Rhea" id="RHEA:41893"/>
    </physiologicalReaction>
</comment>
<comment type="catalytic activity">
    <reaction evidence="21">
        <text>(3R)-hydroxybutanoyl-[ACP] = (2E)-butenoyl-[ACP] + H2O</text>
        <dbReference type="Rhea" id="RHEA:41808"/>
        <dbReference type="Rhea" id="RHEA-COMP:9626"/>
        <dbReference type="Rhea" id="RHEA-COMP:9627"/>
        <dbReference type="ChEBI" id="CHEBI:15377"/>
        <dbReference type="ChEBI" id="CHEBI:78451"/>
        <dbReference type="ChEBI" id="CHEBI:78453"/>
    </reaction>
    <physiologicalReaction direction="left-to-right" evidence="21">
        <dbReference type="Rhea" id="RHEA:41809"/>
    </physiologicalReaction>
</comment>
<comment type="catalytic activity">
    <reaction evidence="35">
        <text>(2E)-dodecenoyl-[ACP] + NADPH + H(+) = dodecanoyl-[ACP] + NADP(+)</text>
        <dbReference type="Rhea" id="RHEA:41880"/>
        <dbReference type="Rhea" id="RHEA-COMP:9643"/>
        <dbReference type="Rhea" id="RHEA-COMP:9644"/>
        <dbReference type="ChEBI" id="CHEBI:15378"/>
        <dbReference type="ChEBI" id="CHEBI:57783"/>
        <dbReference type="ChEBI" id="CHEBI:58349"/>
        <dbReference type="ChEBI" id="CHEBI:65264"/>
        <dbReference type="ChEBI" id="CHEBI:78472"/>
    </reaction>
    <physiologicalReaction direction="left-to-right" evidence="35">
        <dbReference type="Rhea" id="RHEA:41881"/>
    </physiologicalReaction>
</comment>
<dbReference type="InterPro" id="IPR020802">
    <property type="entry name" value="TesA-like"/>
</dbReference>
<dbReference type="InterPro" id="IPR013154">
    <property type="entry name" value="ADH-like_N"/>
</dbReference>
<evidence type="ECO:0000256" key="28">
    <source>
        <dbReference type="ARBA" id="ARBA00047500"/>
    </source>
</evidence>
<evidence type="ECO:0000256" key="25">
    <source>
        <dbReference type="ARBA" id="ARBA00047400"/>
    </source>
</evidence>
<dbReference type="GO" id="GO:0141148">
    <property type="term" value="F:enoyl-[acyl-carrier-protein] reductase (NADPH) activity"/>
    <property type="evidence" value="ECO:0007669"/>
    <property type="project" value="UniProtKB-EC"/>
</dbReference>
<evidence type="ECO:0000256" key="34">
    <source>
        <dbReference type="ARBA" id="ARBA00048051"/>
    </source>
</evidence>
<dbReference type="PROSITE" id="PS00012">
    <property type="entry name" value="PHOSPHOPANTETHEINE"/>
    <property type="match status" value="1"/>
</dbReference>
<dbReference type="InterPro" id="IPR049900">
    <property type="entry name" value="PKS_mFAS_DH"/>
</dbReference>
<evidence type="ECO:0000256" key="26">
    <source>
        <dbReference type="ARBA" id="ARBA00047440"/>
    </source>
</evidence>
<comment type="catalytic activity">
    <reaction evidence="27">
        <text>tetradecanoyl-[ACP] + malonyl-[ACP] + H(+) = 3-oxohexadecanoyl-[ACP] + holo-[ACP] + CO2</text>
        <dbReference type="Rhea" id="RHEA:41900"/>
        <dbReference type="Rhea" id="RHEA-COMP:9623"/>
        <dbReference type="Rhea" id="RHEA-COMP:9648"/>
        <dbReference type="Rhea" id="RHEA-COMP:9649"/>
        <dbReference type="Rhea" id="RHEA-COMP:9685"/>
        <dbReference type="ChEBI" id="CHEBI:15378"/>
        <dbReference type="ChEBI" id="CHEBI:16526"/>
        <dbReference type="ChEBI" id="CHEBI:64479"/>
        <dbReference type="ChEBI" id="CHEBI:78449"/>
        <dbReference type="ChEBI" id="CHEBI:78477"/>
        <dbReference type="ChEBI" id="CHEBI:78478"/>
    </reaction>
    <physiologicalReaction direction="left-to-right" evidence="27">
        <dbReference type="Rhea" id="RHEA:41901"/>
    </physiologicalReaction>
</comment>
<dbReference type="InterPro" id="IPR057326">
    <property type="entry name" value="KR_dom"/>
</dbReference>
<comment type="pathway">
    <text evidence="2">Antibiotic biosynthesis.</text>
</comment>
<evidence type="ECO:0000256" key="10">
    <source>
        <dbReference type="ARBA" id="ARBA00023239"/>
    </source>
</evidence>
<dbReference type="SUPFAM" id="SSF53474">
    <property type="entry name" value="alpha/beta-Hydrolases"/>
    <property type="match status" value="1"/>
</dbReference>
<dbReference type="Pfam" id="PF08659">
    <property type="entry name" value="KR"/>
    <property type="match status" value="1"/>
</dbReference>
<dbReference type="SMART" id="SM00826">
    <property type="entry name" value="PKS_DH"/>
    <property type="match status" value="1"/>
</dbReference>
<evidence type="ECO:0000256" key="42">
    <source>
        <dbReference type="ARBA" id="ARBA00048704"/>
    </source>
</evidence>
<dbReference type="InterPro" id="IPR011032">
    <property type="entry name" value="GroES-like_sf"/>
</dbReference>
<dbReference type="SMART" id="SM00824">
    <property type="entry name" value="PKS_TE"/>
    <property type="match status" value="1"/>
</dbReference>
<keyword evidence="6" id="KW-0808">Transferase</keyword>
<feature type="active site" description="Proton acceptor; for dehydratase activity" evidence="53">
    <location>
        <position position="950"/>
    </location>
</feature>
<dbReference type="SUPFAM" id="SSF52151">
    <property type="entry name" value="FabD/lysophospholipase-like"/>
    <property type="match status" value="1"/>
</dbReference>
<dbReference type="Proteomes" id="UP000198582">
    <property type="component" value="Unassembled WGS sequence"/>
</dbReference>
<evidence type="ECO:0000256" key="1">
    <source>
        <dbReference type="ARBA" id="ARBA00001957"/>
    </source>
</evidence>
<evidence type="ECO:0000256" key="39">
    <source>
        <dbReference type="ARBA" id="ARBA00048571"/>
    </source>
</evidence>
<keyword evidence="58" id="KW-1185">Reference proteome</keyword>
<dbReference type="EMBL" id="FOEF01000002">
    <property type="protein sequence ID" value="SEO77309.1"/>
    <property type="molecule type" value="Genomic_DNA"/>
</dbReference>
<protein>
    <submittedName>
        <fullName evidence="57">Polyketide synthase 12</fullName>
    </submittedName>
</protein>
<comment type="catalytic activity">
    <reaction evidence="25">
        <text>a (3R)-hydroxyacyl-[ACP] + NADP(+) = a 3-oxoacyl-[ACP] + NADPH + H(+)</text>
        <dbReference type="Rhea" id="RHEA:17397"/>
        <dbReference type="Rhea" id="RHEA-COMP:9916"/>
        <dbReference type="Rhea" id="RHEA-COMP:9945"/>
        <dbReference type="ChEBI" id="CHEBI:15378"/>
        <dbReference type="ChEBI" id="CHEBI:57783"/>
        <dbReference type="ChEBI" id="CHEBI:58349"/>
        <dbReference type="ChEBI" id="CHEBI:78776"/>
        <dbReference type="ChEBI" id="CHEBI:78827"/>
        <dbReference type="EC" id="1.1.1.100"/>
    </reaction>
    <physiologicalReaction direction="right-to-left" evidence="25">
        <dbReference type="Rhea" id="RHEA:17399"/>
    </physiologicalReaction>
</comment>
<dbReference type="STRING" id="394193.SAMN04489732_10281"/>
<evidence type="ECO:0000256" key="5">
    <source>
        <dbReference type="ARBA" id="ARBA00022553"/>
    </source>
</evidence>
<dbReference type="FunFam" id="3.40.47.10:FF:000019">
    <property type="entry name" value="Polyketide synthase type I"/>
    <property type="match status" value="1"/>
</dbReference>
<dbReference type="GO" id="GO:0004312">
    <property type="term" value="F:fatty acid synthase activity"/>
    <property type="evidence" value="ECO:0007669"/>
    <property type="project" value="TreeGrafter"/>
</dbReference>
<evidence type="ECO:0000256" key="21">
    <source>
        <dbReference type="ARBA" id="ARBA00023402"/>
    </source>
</evidence>
<name>A0A1H8SE35_9PSEU</name>
<keyword evidence="9" id="KW-0045">Antibiotic biosynthesis</keyword>
<evidence type="ECO:0000256" key="36">
    <source>
        <dbReference type="ARBA" id="ARBA00048289"/>
    </source>
</evidence>
<dbReference type="InterPro" id="IPR020806">
    <property type="entry name" value="PKS_PP-bd"/>
</dbReference>
<dbReference type="OrthoDB" id="9778690at2"/>
<evidence type="ECO:0000256" key="13">
    <source>
        <dbReference type="ARBA" id="ARBA00023332"/>
    </source>
</evidence>
<dbReference type="SUPFAM" id="SSF50129">
    <property type="entry name" value="GroES-like"/>
    <property type="match status" value="1"/>
</dbReference>
<dbReference type="SUPFAM" id="SSF55048">
    <property type="entry name" value="Probable ACP-binding domain of malonyl-CoA ACP transacylase"/>
    <property type="match status" value="1"/>
</dbReference>
<dbReference type="InterPro" id="IPR016035">
    <property type="entry name" value="Acyl_Trfase/lysoPLipase"/>
</dbReference>
<evidence type="ECO:0000256" key="3">
    <source>
        <dbReference type="ARBA" id="ARBA00005189"/>
    </source>
</evidence>
<dbReference type="GO" id="GO:0004315">
    <property type="term" value="F:3-oxoacyl-[acyl-carrier-protein] synthase activity"/>
    <property type="evidence" value="ECO:0007669"/>
    <property type="project" value="UniProtKB-EC"/>
</dbReference>